<evidence type="ECO:0000256" key="5">
    <source>
        <dbReference type="SAM" id="SignalP"/>
    </source>
</evidence>
<reference evidence="6 7" key="1">
    <citation type="submission" date="2019-03" db="EMBL/GenBank/DDBJ databases">
        <title>Genomic Encyclopedia of Type Strains, Phase IV (KMG-IV): sequencing the most valuable type-strain genomes for metagenomic binning, comparative biology and taxonomic classification.</title>
        <authorList>
            <person name="Goeker M."/>
        </authorList>
    </citation>
    <scope>NUCLEOTIDE SEQUENCE [LARGE SCALE GENOMIC DNA]</scope>
    <source>
        <strain evidence="6 7">DSM 15969</strain>
    </source>
</reference>
<dbReference type="OrthoDB" id="9810636at2"/>
<sequence>MRKQLVGLLCFTLMTMLLCTSVSFAAWWNKPTIVTTIYPLYEFTKQVVGDKADVVLLVPNGAEPHDWEPSPSDLLKVKKADLVIFNGAGLEPWVEKLNSSTLAGKKSVSAADLVTLLQAQYDEEGEPAAAGVMDPHVWLDPVNAQAIVAAIASAAAEIDPANSNYYYTNSAAYTSQLTELDNEYRQALAGAARRDIITSHAAFGYLAARYHLNQIAIMGLSPDAEPTPERMAQIIRHVRSNGIRYIFFETLVNPKLSEIIASETGAQTLVLNPLEGLSENEMANGENYLSIMRMNLTNLQYALGE</sequence>
<dbReference type="InterPro" id="IPR006128">
    <property type="entry name" value="Lipoprotein_PsaA-like"/>
</dbReference>
<dbReference type="SUPFAM" id="SSF53807">
    <property type="entry name" value="Helical backbone' metal receptor"/>
    <property type="match status" value="1"/>
</dbReference>
<protein>
    <submittedName>
        <fullName evidence="6">Zinc transport system substrate-binding protein</fullName>
    </submittedName>
</protein>
<dbReference type="EMBL" id="SLUI01000020">
    <property type="protein sequence ID" value="TCL32703.1"/>
    <property type="molecule type" value="Genomic_DNA"/>
</dbReference>
<dbReference type="GO" id="GO:0030001">
    <property type="term" value="P:metal ion transport"/>
    <property type="evidence" value="ECO:0007669"/>
    <property type="project" value="InterPro"/>
</dbReference>
<dbReference type="InterPro" id="IPR006129">
    <property type="entry name" value="AdhesinB"/>
</dbReference>
<name>A0A4R1PWU6_9FIRM</name>
<dbReference type="AlphaFoldDB" id="A0A4R1PWU6"/>
<evidence type="ECO:0000313" key="7">
    <source>
        <dbReference type="Proteomes" id="UP000295063"/>
    </source>
</evidence>
<accession>A0A4R1PWU6</accession>
<evidence type="ECO:0000256" key="1">
    <source>
        <dbReference type="ARBA" id="ARBA00011028"/>
    </source>
</evidence>
<evidence type="ECO:0000256" key="4">
    <source>
        <dbReference type="RuleBase" id="RU003512"/>
    </source>
</evidence>
<organism evidence="6 7">
    <name type="scientific">Anaerospora hongkongensis</name>
    <dbReference type="NCBI Taxonomy" id="244830"/>
    <lineage>
        <taxon>Bacteria</taxon>
        <taxon>Bacillati</taxon>
        <taxon>Bacillota</taxon>
        <taxon>Negativicutes</taxon>
        <taxon>Selenomonadales</taxon>
        <taxon>Sporomusaceae</taxon>
        <taxon>Anaerospora</taxon>
    </lineage>
</organism>
<dbReference type="InterPro" id="IPR006127">
    <property type="entry name" value="ZnuA-like"/>
</dbReference>
<dbReference type="Proteomes" id="UP000295063">
    <property type="component" value="Unassembled WGS sequence"/>
</dbReference>
<comment type="caution">
    <text evidence="6">The sequence shown here is derived from an EMBL/GenBank/DDBJ whole genome shotgun (WGS) entry which is preliminary data.</text>
</comment>
<keyword evidence="2 4" id="KW-0813">Transport</keyword>
<dbReference type="PRINTS" id="PR00690">
    <property type="entry name" value="ADHESNFAMILY"/>
</dbReference>
<dbReference type="Pfam" id="PF01297">
    <property type="entry name" value="ZnuA"/>
    <property type="match status" value="1"/>
</dbReference>
<keyword evidence="3 5" id="KW-0732">Signal</keyword>
<evidence type="ECO:0000256" key="3">
    <source>
        <dbReference type="ARBA" id="ARBA00022729"/>
    </source>
</evidence>
<keyword evidence="7" id="KW-1185">Reference proteome</keyword>
<comment type="similarity">
    <text evidence="1 4">Belongs to the bacterial solute-binding protein 9 family.</text>
</comment>
<proteinExistence type="inferred from homology"/>
<dbReference type="GO" id="GO:0007155">
    <property type="term" value="P:cell adhesion"/>
    <property type="evidence" value="ECO:0007669"/>
    <property type="project" value="InterPro"/>
</dbReference>
<dbReference type="PANTHER" id="PTHR42953:SF3">
    <property type="entry name" value="HIGH-AFFINITY ZINC UPTAKE SYSTEM PROTEIN ZNUA"/>
    <property type="match status" value="1"/>
</dbReference>
<dbReference type="InterPro" id="IPR050492">
    <property type="entry name" value="Bact_metal-bind_prot9"/>
</dbReference>
<evidence type="ECO:0000256" key="2">
    <source>
        <dbReference type="ARBA" id="ARBA00022448"/>
    </source>
</evidence>
<feature type="signal peptide" evidence="5">
    <location>
        <begin position="1"/>
        <end position="25"/>
    </location>
</feature>
<dbReference type="GO" id="GO:0046872">
    <property type="term" value="F:metal ion binding"/>
    <property type="evidence" value="ECO:0007669"/>
    <property type="project" value="InterPro"/>
</dbReference>
<dbReference type="Gene3D" id="3.40.50.1980">
    <property type="entry name" value="Nitrogenase molybdenum iron protein domain"/>
    <property type="match status" value="2"/>
</dbReference>
<gene>
    <name evidence="6" type="ORF">EV210_12023</name>
</gene>
<evidence type="ECO:0000313" key="6">
    <source>
        <dbReference type="EMBL" id="TCL32703.1"/>
    </source>
</evidence>
<dbReference type="PANTHER" id="PTHR42953">
    <property type="entry name" value="HIGH-AFFINITY ZINC UPTAKE SYSTEM PROTEIN ZNUA-RELATED"/>
    <property type="match status" value="1"/>
</dbReference>
<dbReference type="PRINTS" id="PR00691">
    <property type="entry name" value="ADHESINB"/>
</dbReference>
<feature type="chain" id="PRO_5020604373" evidence="5">
    <location>
        <begin position="26"/>
        <end position="305"/>
    </location>
</feature>
<dbReference type="RefSeq" id="WP_132083291.1">
    <property type="nucleotide sequence ID" value="NZ_SLUI01000020.1"/>
</dbReference>